<dbReference type="Gene3D" id="3.40.190.150">
    <property type="entry name" value="Bordetella uptake gene, domain 1"/>
    <property type="match status" value="1"/>
</dbReference>
<keyword evidence="3" id="KW-1185">Reference proteome</keyword>
<reference evidence="3" key="1">
    <citation type="journal article" date="2021" name="Syst. Appl. Microbiol.">
        <title>Roseomonas hellenica sp. nov., isolated from roots of wild-growing Alkanna tinctoria.</title>
        <authorList>
            <person name="Rat A."/>
            <person name="Naranjo H.D."/>
            <person name="Lebbe L."/>
            <person name="Cnockaert M."/>
            <person name="Krigas N."/>
            <person name="Grigoriadou K."/>
            <person name="Maloupa E."/>
            <person name="Willems A."/>
        </authorList>
    </citation>
    <scope>NUCLEOTIDE SEQUENCE [LARGE SCALE GENOMIC DNA]</scope>
    <source>
        <strain evidence="3">LMG 31523</strain>
    </source>
</reference>
<dbReference type="PIRSF" id="PIRSF017082">
    <property type="entry name" value="YflP"/>
    <property type="match status" value="1"/>
</dbReference>
<evidence type="ECO:0000313" key="2">
    <source>
        <dbReference type="EMBL" id="MBR0663098.1"/>
    </source>
</evidence>
<protein>
    <submittedName>
        <fullName evidence="2">Tripartite tricarboxylate transporter substrate binding protein</fullName>
    </submittedName>
</protein>
<dbReference type="EMBL" id="JAAGBB010000002">
    <property type="protein sequence ID" value="MBR0663098.1"/>
    <property type="molecule type" value="Genomic_DNA"/>
</dbReference>
<name>A0ABS5ES82_9PROT</name>
<dbReference type="InterPro" id="IPR005064">
    <property type="entry name" value="BUG"/>
</dbReference>
<evidence type="ECO:0000256" key="1">
    <source>
        <dbReference type="ARBA" id="ARBA00006987"/>
    </source>
</evidence>
<proteinExistence type="inferred from homology"/>
<dbReference type="PANTHER" id="PTHR42928">
    <property type="entry name" value="TRICARBOXYLATE-BINDING PROTEIN"/>
    <property type="match status" value="1"/>
</dbReference>
<comment type="similarity">
    <text evidence="1">Belongs to the UPF0065 (bug) family.</text>
</comment>
<sequence length="290" mass="31162">MVVPLAAGTLTDVVARLLAEAMARELGQPVIIENRAGANGNLAAAYLKQQRPDGHAVMLAGVSMFAFNPFLYASLSYDPVRDFTYVAPVVDTPFMLVASKRSGITTVAQFLERARARPGELTYASAGNGNSTHLAMEMVAEAADIRLTHVPYSAVSPFNSLIAGETDSMLGVVGSLLPHIRSGTIVPLAVLLDARLPDLPDVPTLHEAGLQAPTMPGWYALVGPAGMPEEPVLRLNAALQKTLRDPAVRQRLREVYLDPIEGSPATIRQSFERDSAIWGAFIRRRGLRLG</sequence>
<comment type="caution">
    <text evidence="2">The sequence shown here is derived from an EMBL/GenBank/DDBJ whole genome shotgun (WGS) entry which is preliminary data.</text>
</comment>
<evidence type="ECO:0000313" key="3">
    <source>
        <dbReference type="Proteomes" id="UP001196870"/>
    </source>
</evidence>
<dbReference type="CDD" id="cd07012">
    <property type="entry name" value="PBP2_Bug_TTT"/>
    <property type="match status" value="1"/>
</dbReference>
<gene>
    <name evidence="2" type="ORF">GXW71_01900</name>
</gene>
<organism evidence="2 3">
    <name type="scientific">Plastoroseomonas hellenica</name>
    <dbReference type="NCBI Taxonomy" id="2687306"/>
    <lineage>
        <taxon>Bacteria</taxon>
        <taxon>Pseudomonadati</taxon>
        <taxon>Pseudomonadota</taxon>
        <taxon>Alphaproteobacteria</taxon>
        <taxon>Acetobacterales</taxon>
        <taxon>Acetobacteraceae</taxon>
        <taxon>Plastoroseomonas</taxon>
    </lineage>
</organism>
<dbReference type="InterPro" id="IPR042100">
    <property type="entry name" value="Bug_dom1"/>
</dbReference>
<dbReference type="Proteomes" id="UP001196870">
    <property type="component" value="Unassembled WGS sequence"/>
</dbReference>
<dbReference type="SUPFAM" id="SSF53850">
    <property type="entry name" value="Periplasmic binding protein-like II"/>
    <property type="match status" value="1"/>
</dbReference>
<dbReference type="Gene3D" id="3.40.190.10">
    <property type="entry name" value="Periplasmic binding protein-like II"/>
    <property type="match status" value="1"/>
</dbReference>
<dbReference type="PANTHER" id="PTHR42928:SF5">
    <property type="entry name" value="BLR1237 PROTEIN"/>
    <property type="match status" value="1"/>
</dbReference>
<dbReference type="Pfam" id="PF03401">
    <property type="entry name" value="TctC"/>
    <property type="match status" value="1"/>
</dbReference>
<accession>A0ABS5ES82</accession>